<protein>
    <submittedName>
        <fullName evidence="1">Uncharacterized protein</fullName>
    </submittedName>
</protein>
<evidence type="ECO:0000313" key="2">
    <source>
        <dbReference type="Proteomes" id="UP000219799"/>
    </source>
</evidence>
<dbReference type="AlphaFoldDB" id="A0A1C3KZR9"/>
<organism evidence="1 2">
    <name type="scientific">Plasmodium malariae</name>
    <dbReference type="NCBI Taxonomy" id="5858"/>
    <lineage>
        <taxon>Eukaryota</taxon>
        <taxon>Sar</taxon>
        <taxon>Alveolata</taxon>
        <taxon>Apicomplexa</taxon>
        <taxon>Aconoidasida</taxon>
        <taxon>Haemosporida</taxon>
        <taxon>Plasmodiidae</taxon>
        <taxon>Plasmodium</taxon>
        <taxon>Plasmodium (Plasmodium)</taxon>
    </lineage>
</organism>
<dbReference type="EMBL" id="LT594499">
    <property type="protein sequence ID" value="SBT79738.1"/>
    <property type="molecule type" value="Genomic_DNA"/>
</dbReference>
<name>A0A1C3KZR9_PLAMA</name>
<dbReference type="Proteomes" id="UP000219799">
    <property type="component" value="Chromosome 11"/>
</dbReference>
<reference evidence="1 2" key="1">
    <citation type="submission" date="2016-06" db="EMBL/GenBank/DDBJ databases">
        <authorList>
            <consortium name="Pathogen Informatics"/>
        </authorList>
    </citation>
    <scope>NUCLEOTIDE SEQUENCE [LARGE SCALE GENOMIC DNA]</scope>
    <source>
        <strain evidence="1">PmlGA01</strain>
    </source>
</reference>
<proteinExistence type="predicted"/>
<dbReference type="VEuPathDB" id="PlasmoDB:PmUG01_11045400"/>
<evidence type="ECO:0000313" key="1">
    <source>
        <dbReference type="EMBL" id="SBT79738.1"/>
    </source>
</evidence>
<accession>A0A1C3KZR9</accession>
<sequence>MIPSFYNLIVPGIWISDVLLRSSFVVDKEQNEVDDWTEWLNDDDEKREVFNTEYTSKDDAIKKEILQNNLDDIADFLDISDNNNNSNIKIKNRTNNEENETPVKSKIQEKIITLESTPLNSIKDCEALGEILASRIQKCKAKSVAIERFLSIILQACDGKLEDKELQCVNRKIQEIIEQREKKKRYAQINKKKPNEVKNSMKNYKDEVDMIYGDLSYDEDEYENEGADEYFEEY</sequence>
<gene>
    <name evidence="1" type="primary">PmlGA01_110033600</name>
    <name evidence="1" type="ORF">PMLGA01_110033600</name>
</gene>